<name>A0A916NJ14_9PROT</name>
<dbReference type="NCBIfam" id="TIGR02532">
    <property type="entry name" value="IV_pilin_GFxxxE"/>
    <property type="match status" value="1"/>
</dbReference>
<sequence length="300" mass="31403">MVSRIHTSRGFTLIEAIMVIAITGILAGMVAVFIKAPVDSYMDMSRRAELTDVADTAVRRMARDIRLALPNSVRNPSAAGADQCVEFMPTRTGGRYRAAQTAALTGDILDFSTTDASFDMLSVNNSLPVSEQITANDIIVVYNDGSSGGNAYAGGNAIRVSSVAAGDTTGTTKINFVATGTTLFARKTLPSASPANRFQVVPSNEQVVSYACSGNSLLRYSRDISTRTTAWAQPATCADMTGGATAATLATNVTSCSIRYEPPGTGTGAGRYGIVSISLGMTQAGESVNLYHQAKVDNTP</sequence>
<dbReference type="InterPro" id="IPR045584">
    <property type="entry name" value="Pilin-like"/>
</dbReference>
<dbReference type="RefSeq" id="WP_220636961.1">
    <property type="nucleotide sequence ID" value="NZ_CAJQUM010000001.1"/>
</dbReference>
<organism evidence="2 3">
    <name type="scientific">Georgfuchsia toluolica</name>
    <dbReference type="NCBI Taxonomy" id="424218"/>
    <lineage>
        <taxon>Bacteria</taxon>
        <taxon>Pseudomonadati</taxon>
        <taxon>Pseudomonadota</taxon>
        <taxon>Betaproteobacteria</taxon>
        <taxon>Nitrosomonadales</taxon>
        <taxon>Sterolibacteriaceae</taxon>
        <taxon>Georgfuchsia</taxon>
    </lineage>
</organism>
<keyword evidence="1" id="KW-1133">Transmembrane helix</keyword>
<comment type="caution">
    <text evidence="2">The sequence shown here is derived from an EMBL/GenBank/DDBJ whole genome shotgun (WGS) entry which is preliminary data.</text>
</comment>
<dbReference type="EMBL" id="CAJQUM010000001">
    <property type="protein sequence ID" value="CAG4885193.1"/>
    <property type="molecule type" value="Genomic_DNA"/>
</dbReference>
<dbReference type="Gene3D" id="3.30.700.10">
    <property type="entry name" value="Glycoprotein, Type 4 Pilin"/>
    <property type="match status" value="1"/>
</dbReference>
<dbReference type="Pfam" id="PF07963">
    <property type="entry name" value="N_methyl"/>
    <property type="match status" value="1"/>
</dbReference>
<evidence type="ECO:0000313" key="2">
    <source>
        <dbReference type="EMBL" id="CAG4885193.1"/>
    </source>
</evidence>
<dbReference type="AlphaFoldDB" id="A0A916NJ14"/>
<protein>
    <submittedName>
        <fullName evidence="2">MSHA biogenesis protein MshO</fullName>
    </submittedName>
</protein>
<evidence type="ECO:0000313" key="3">
    <source>
        <dbReference type="Proteomes" id="UP000742786"/>
    </source>
</evidence>
<reference evidence="2" key="1">
    <citation type="submission" date="2021-04" db="EMBL/GenBank/DDBJ databases">
        <authorList>
            <person name="Hornung B."/>
        </authorList>
    </citation>
    <scope>NUCLEOTIDE SEQUENCE</scope>
    <source>
        <strain evidence="2">G5G6</strain>
    </source>
</reference>
<keyword evidence="3" id="KW-1185">Reference proteome</keyword>
<feature type="transmembrane region" description="Helical" evidence="1">
    <location>
        <begin position="12"/>
        <end position="34"/>
    </location>
</feature>
<dbReference type="SUPFAM" id="SSF54523">
    <property type="entry name" value="Pili subunits"/>
    <property type="match status" value="1"/>
</dbReference>
<keyword evidence="1" id="KW-0472">Membrane</keyword>
<accession>A0A916NJ14</accession>
<dbReference type="InterPro" id="IPR012902">
    <property type="entry name" value="N_methyl_site"/>
</dbReference>
<gene>
    <name evidence="2" type="ORF">GTOL_13076</name>
</gene>
<evidence type="ECO:0000256" key="1">
    <source>
        <dbReference type="SAM" id="Phobius"/>
    </source>
</evidence>
<dbReference type="PROSITE" id="PS00409">
    <property type="entry name" value="PROKAR_NTER_METHYL"/>
    <property type="match status" value="1"/>
</dbReference>
<dbReference type="Proteomes" id="UP000742786">
    <property type="component" value="Unassembled WGS sequence"/>
</dbReference>
<keyword evidence="1" id="KW-0812">Transmembrane</keyword>
<proteinExistence type="predicted"/>